<dbReference type="RefSeq" id="WP_009762672.1">
    <property type="nucleotide sequence ID" value="NZ_CP141050.1"/>
</dbReference>
<dbReference type="OrthoDB" id="8593648at2"/>
<dbReference type="PANTHER" id="PTHR13170">
    <property type="entry name" value="O-GLCNACASE"/>
    <property type="match status" value="1"/>
</dbReference>
<dbReference type="Gene3D" id="3.40.630.30">
    <property type="match status" value="1"/>
</dbReference>
<dbReference type="InterPro" id="IPR051822">
    <property type="entry name" value="Glycosyl_Hydrolase_84"/>
</dbReference>
<accession>I4YRM9</accession>
<dbReference type="STRING" id="864069.MicloDRAFT_00031700"/>
<keyword evidence="3" id="KW-1185">Reference proteome</keyword>
<proteinExistence type="predicted"/>
<reference evidence="2 3" key="1">
    <citation type="submission" date="2012-02" db="EMBL/GenBank/DDBJ databases">
        <title>Improved High-Quality Draft sequence of Microvirga sp. WSM3557.</title>
        <authorList>
            <consortium name="US DOE Joint Genome Institute"/>
            <person name="Lucas S."/>
            <person name="Han J."/>
            <person name="Lapidus A."/>
            <person name="Cheng J.-F."/>
            <person name="Goodwin L."/>
            <person name="Pitluck S."/>
            <person name="Peters L."/>
            <person name="Zhang X."/>
            <person name="Detter J.C."/>
            <person name="Han C."/>
            <person name="Tapia R."/>
            <person name="Land M."/>
            <person name="Hauser L."/>
            <person name="Kyrpides N."/>
            <person name="Ivanova N."/>
            <person name="Pagani I."/>
            <person name="Brau L."/>
            <person name="Yates R."/>
            <person name="O'Hara G."/>
            <person name="Rui T."/>
            <person name="Howieson J."/>
            <person name="Reeve W."/>
            <person name="Woyke T."/>
        </authorList>
    </citation>
    <scope>NUCLEOTIDE SEQUENCE [LARGE SCALE GENOMIC DNA]</scope>
    <source>
        <strain evidence="2 3">WSM3557</strain>
    </source>
</reference>
<protein>
    <submittedName>
        <fullName evidence="2">Acetyltransferase</fullName>
    </submittedName>
</protein>
<dbReference type="AlphaFoldDB" id="I4YRM9"/>
<organism evidence="2 3">
    <name type="scientific">Microvirga lotononidis</name>
    <dbReference type="NCBI Taxonomy" id="864069"/>
    <lineage>
        <taxon>Bacteria</taxon>
        <taxon>Pseudomonadati</taxon>
        <taxon>Pseudomonadota</taxon>
        <taxon>Alphaproteobacteria</taxon>
        <taxon>Hyphomicrobiales</taxon>
        <taxon>Methylobacteriaceae</taxon>
        <taxon>Microvirga</taxon>
    </lineage>
</organism>
<dbReference type="Proteomes" id="UP000003947">
    <property type="component" value="Unassembled WGS sequence"/>
</dbReference>
<keyword evidence="2" id="KW-0808">Transferase</keyword>
<dbReference type="EMBL" id="JH660645">
    <property type="protein sequence ID" value="EIM26621.1"/>
    <property type="molecule type" value="Genomic_DNA"/>
</dbReference>
<feature type="domain" description="N-acetyltransferase" evidence="1">
    <location>
        <begin position="74"/>
        <end position="205"/>
    </location>
</feature>
<evidence type="ECO:0000313" key="2">
    <source>
        <dbReference type="EMBL" id="EIM26621.1"/>
    </source>
</evidence>
<evidence type="ECO:0000259" key="1">
    <source>
        <dbReference type="PROSITE" id="PS51186"/>
    </source>
</evidence>
<gene>
    <name evidence="2" type="ORF">MicloDRAFT_00031700</name>
</gene>
<dbReference type="Pfam" id="PF13508">
    <property type="entry name" value="Acetyltransf_7"/>
    <property type="match status" value="1"/>
</dbReference>
<dbReference type="PATRIC" id="fig|864069.3.peg.3443"/>
<evidence type="ECO:0000313" key="3">
    <source>
        <dbReference type="Proteomes" id="UP000003947"/>
    </source>
</evidence>
<dbReference type="eggNOG" id="COG0456">
    <property type="taxonomic scope" value="Bacteria"/>
</dbReference>
<dbReference type="HOGENOM" id="CLU_086044_1_0_5"/>
<dbReference type="InterPro" id="IPR000182">
    <property type="entry name" value="GNAT_dom"/>
</dbReference>
<name>I4YRM9_9HYPH</name>
<dbReference type="SUPFAM" id="SSF55729">
    <property type="entry name" value="Acyl-CoA N-acyltransferases (Nat)"/>
    <property type="match status" value="1"/>
</dbReference>
<dbReference type="PROSITE" id="PS51186">
    <property type="entry name" value="GNAT"/>
    <property type="match status" value="1"/>
</dbReference>
<sequence>MTQARTEAGQWRIRPAHRQDEPALFDICLRTADAGADASSLFGDPRYPGLIWAVPYLIHEPSHAFVLTDGTRTLGYVVGTPDSLAFEERLEREWWPGLRAGYALRHPERASDQDILDRIREPERTSPDRAAAYPAHLHVNLLPEAQGQGWGRAMIEAEMASLKASGAPAVHLGISLANEKVVPFYVKLGFREIARDQAIILGRPL</sequence>
<dbReference type="PANTHER" id="PTHR13170:SF16">
    <property type="entry name" value="PROTEIN O-GLCNACASE"/>
    <property type="match status" value="1"/>
</dbReference>
<dbReference type="GO" id="GO:0016747">
    <property type="term" value="F:acyltransferase activity, transferring groups other than amino-acyl groups"/>
    <property type="evidence" value="ECO:0007669"/>
    <property type="project" value="InterPro"/>
</dbReference>
<dbReference type="InterPro" id="IPR016181">
    <property type="entry name" value="Acyl_CoA_acyltransferase"/>
</dbReference>